<sequence>MADLQSAATVVLLRDSEEGAELLLLKRPQHGAFPNAWVFPGGRVEVDDVVNDDDEEVDVARRTAARESMEETGLAINPADLHHYSVWLPPIQAAVRFHTWFFVGVVPENSQVELPETELVEHVWVTPQGAIDMHQRGEIDLMPPTFVTIQGLAAASSVQDIVAIAAAVVEPPVYTSHGVKTDEGMMLVWDGDSEYPESENTNGRHRLQMGDRPWVFEQVL</sequence>
<dbReference type="AlphaFoldDB" id="A0A6J7FM12"/>
<evidence type="ECO:0000256" key="6">
    <source>
        <dbReference type="ARBA" id="ARBA00023211"/>
    </source>
</evidence>
<dbReference type="GO" id="GO:0046872">
    <property type="term" value="F:metal ion binding"/>
    <property type="evidence" value="ECO:0007669"/>
    <property type="project" value="UniProtKB-KW"/>
</dbReference>
<evidence type="ECO:0000256" key="5">
    <source>
        <dbReference type="ARBA" id="ARBA00022842"/>
    </source>
</evidence>
<comment type="cofactor">
    <cofactor evidence="1">
        <name>Mn(2+)</name>
        <dbReference type="ChEBI" id="CHEBI:29035"/>
    </cofactor>
</comment>
<dbReference type="InterPro" id="IPR000086">
    <property type="entry name" value="NUDIX_hydrolase_dom"/>
</dbReference>
<feature type="domain" description="Nudix hydrolase" evidence="7">
    <location>
        <begin position="3"/>
        <end position="147"/>
    </location>
</feature>
<keyword evidence="3" id="KW-0479">Metal-binding</keyword>
<accession>A0A6J7FM12</accession>
<comment type="cofactor">
    <cofactor evidence="2">
        <name>Mg(2+)</name>
        <dbReference type="ChEBI" id="CHEBI:18420"/>
    </cofactor>
</comment>
<keyword evidence="5" id="KW-0460">Magnesium</keyword>
<evidence type="ECO:0000256" key="3">
    <source>
        <dbReference type="ARBA" id="ARBA00022723"/>
    </source>
</evidence>
<dbReference type="Pfam" id="PF00293">
    <property type="entry name" value="NUDIX"/>
    <property type="match status" value="1"/>
</dbReference>
<dbReference type="InterPro" id="IPR039121">
    <property type="entry name" value="NUDT19"/>
</dbReference>
<keyword evidence="4" id="KW-0378">Hydrolase</keyword>
<name>A0A6J7FM12_9ZZZZ</name>
<keyword evidence="6" id="KW-0464">Manganese</keyword>
<dbReference type="EMBL" id="CAEZVB010000028">
    <property type="protein sequence ID" value="CAB4620605.1"/>
    <property type="molecule type" value="Genomic_DNA"/>
</dbReference>
<dbReference type="Gene3D" id="3.90.79.10">
    <property type="entry name" value="Nucleoside Triphosphate Pyrophosphohydrolase"/>
    <property type="match status" value="2"/>
</dbReference>
<evidence type="ECO:0000313" key="9">
    <source>
        <dbReference type="EMBL" id="CAB4896516.1"/>
    </source>
</evidence>
<dbReference type="PANTHER" id="PTHR12318:SF0">
    <property type="entry name" value="ACYL-COENZYME A DIPHOSPHATASE NUDT19"/>
    <property type="match status" value="1"/>
</dbReference>
<evidence type="ECO:0000313" key="8">
    <source>
        <dbReference type="EMBL" id="CAB4620605.1"/>
    </source>
</evidence>
<dbReference type="EMBL" id="CAFBMO010000005">
    <property type="protein sequence ID" value="CAB4896516.1"/>
    <property type="molecule type" value="Genomic_DNA"/>
</dbReference>
<evidence type="ECO:0000256" key="4">
    <source>
        <dbReference type="ARBA" id="ARBA00022801"/>
    </source>
</evidence>
<protein>
    <submittedName>
        <fullName evidence="9">Unannotated protein</fullName>
    </submittedName>
</protein>
<dbReference type="PROSITE" id="PS51462">
    <property type="entry name" value="NUDIX"/>
    <property type="match status" value="1"/>
</dbReference>
<proteinExistence type="predicted"/>
<organism evidence="9">
    <name type="scientific">freshwater metagenome</name>
    <dbReference type="NCBI Taxonomy" id="449393"/>
    <lineage>
        <taxon>unclassified sequences</taxon>
        <taxon>metagenomes</taxon>
        <taxon>ecological metagenomes</taxon>
    </lineage>
</organism>
<evidence type="ECO:0000259" key="7">
    <source>
        <dbReference type="PROSITE" id="PS51462"/>
    </source>
</evidence>
<evidence type="ECO:0000256" key="1">
    <source>
        <dbReference type="ARBA" id="ARBA00001936"/>
    </source>
</evidence>
<reference evidence="9" key="1">
    <citation type="submission" date="2020-05" db="EMBL/GenBank/DDBJ databases">
        <authorList>
            <person name="Chiriac C."/>
            <person name="Salcher M."/>
            <person name="Ghai R."/>
            <person name="Kavagutti S V."/>
        </authorList>
    </citation>
    <scope>NUCLEOTIDE SEQUENCE</scope>
</reference>
<dbReference type="SUPFAM" id="SSF55811">
    <property type="entry name" value="Nudix"/>
    <property type="match status" value="1"/>
</dbReference>
<dbReference type="PANTHER" id="PTHR12318">
    <property type="entry name" value="TESTOSTERONE-REGULATED PROTEIN RP2"/>
    <property type="match status" value="1"/>
</dbReference>
<dbReference type="GO" id="GO:0016818">
    <property type="term" value="F:hydrolase activity, acting on acid anhydrides, in phosphorus-containing anhydrides"/>
    <property type="evidence" value="ECO:0007669"/>
    <property type="project" value="InterPro"/>
</dbReference>
<gene>
    <name evidence="8" type="ORF">UFOPK1908_00754</name>
    <name evidence="9" type="ORF">UFOPK3576_00219</name>
</gene>
<dbReference type="InterPro" id="IPR015797">
    <property type="entry name" value="NUDIX_hydrolase-like_dom_sf"/>
</dbReference>
<evidence type="ECO:0000256" key="2">
    <source>
        <dbReference type="ARBA" id="ARBA00001946"/>
    </source>
</evidence>
<dbReference type="CDD" id="cd18870">
    <property type="entry name" value="NUDIX_AcylCoAdiphos_Nudt19"/>
    <property type="match status" value="1"/>
</dbReference>